<evidence type="ECO:0000256" key="6">
    <source>
        <dbReference type="ARBA" id="ARBA00023136"/>
    </source>
</evidence>
<evidence type="ECO:0000313" key="8">
    <source>
        <dbReference type="Proteomes" id="UP000037822"/>
    </source>
</evidence>
<organism evidence="7 8">
    <name type="scientific">Bosea vaviloviae</name>
    <dbReference type="NCBI Taxonomy" id="1526658"/>
    <lineage>
        <taxon>Bacteria</taxon>
        <taxon>Pseudomonadati</taxon>
        <taxon>Pseudomonadota</taxon>
        <taxon>Alphaproteobacteria</taxon>
        <taxon>Hyphomicrobiales</taxon>
        <taxon>Boseaceae</taxon>
        <taxon>Bosea</taxon>
    </lineage>
</organism>
<reference evidence="7 8" key="1">
    <citation type="submission" date="2015-07" db="EMBL/GenBank/DDBJ databases">
        <title>Whole genome sequencing of Bosea vaviloviae isolated from cave pool.</title>
        <authorList>
            <person name="Tan N.E.H."/>
            <person name="Lee Y.P."/>
            <person name="Gan H.M."/>
            <person name="Barton H."/>
            <person name="Savka M.A."/>
        </authorList>
    </citation>
    <scope>NUCLEOTIDE SEQUENCE [LARGE SCALE GENOMIC DNA]</scope>
    <source>
        <strain evidence="7 8">SD260</strain>
    </source>
</reference>
<dbReference type="Pfam" id="PF13379">
    <property type="entry name" value="NMT1_2"/>
    <property type="match status" value="1"/>
</dbReference>
<dbReference type="InterPro" id="IPR044527">
    <property type="entry name" value="NrtA/CpmA_ABC-bd_dom"/>
</dbReference>
<evidence type="ECO:0000313" key="7">
    <source>
        <dbReference type="EMBL" id="KPH80021.1"/>
    </source>
</evidence>
<keyword evidence="8" id="KW-1185">Reference proteome</keyword>
<dbReference type="OrthoDB" id="570524at2"/>
<dbReference type="AlphaFoldDB" id="A0A0N0MAS5"/>
<name>A0A0N0MAS5_9HYPH</name>
<dbReference type="PANTHER" id="PTHR30024:SF7">
    <property type="entry name" value="NITRATE_NITRITE BINDING PROTEIN NRTA"/>
    <property type="match status" value="1"/>
</dbReference>
<dbReference type="PANTHER" id="PTHR30024">
    <property type="entry name" value="ALIPHATIC SULFONATES-BINDING PROTEIN-RELATED"/>
    <property type="match status" value="1"/>
</dbReference>
<dbReference type="CDD" id="cd13553">
    <property type="entry name" value="PBP2_NrtA_CpmA_like"/>
    <property type="match status" value="1"/>
</dbReference>
<gene>
    <name evidence="7" type="ORF">AE618_15925</name>
</gene>
<keyword evidence="2" id="KW-0813">Transport</keyword>
<accession>A0A0N0MAS5</accession>
<comment type="subcellular location">
    <subcellularLocation>
        <location evidence="1">Endomembrane system</location>
    </subcellularLocation>
</comment>
<dbReference type="Gene3D" id="3.40.190.10">
    <property type="entry name" value="Periplasmic binding protein-like II"/>
    <property type="match status" value="2"/>
</dbReference>
<dbReference type="RefSeq" id="WP_054210027.1">
    <property type="nucleotide sequence ID" value="NZ_LGSZ01000047.1"/>
</dbReference>
<keyword evidence="5" id="KW-0732">Signal</keyword>
<keyword evidence="6" id="KW-0472">Membrane</keyword>
<keyword evidence="3" id="KW-1003">Cell membrane</keyword>
<evidence type="ECO:0000256" key="5">
    <source>
        <dbReference type="ARBA" id="ARBA00022729"/>
    </source>
</evidence>
<dbReference type="GO" id="GO:0012505">
    <property type="term" value="C:endomembrane system"/>
    <property type="evidence" value="ECO:0007669"/>
    <property type="project" value="UniProtKB-SubCell"/>
</dbReference>
<proteinExistence type="predicted"/>
<evidence type="ECO:0000256" key="4">
    <source>
        <dbReference type="ARBA" id="ARBA00022519"/>
    </source>
</evidence>
<dbReference type="Proteomes" id="UP000037822">
    <property type="component" value="Unassembled WGS sequence"/>
</dbReference>
<dbReference type="SUPFAM" id="SSF53850">
    <property type="entry name" value="Periplasmic binding protein-like II"/>
    <property type="match status" value="1"/>
</dbReference>
<sequence length="458" mass="50569">MALFKNPYDAGRLIRRGCDCGRHESQSAHERAIRAEAVEVSASEDGRYARVVENAVMRALFPQDEQRRFFLKQVGASTAMAAISSLFPIAAATEVFAQAVPEKKDLKVGFIPITCATPIIMASPMGFYTKHGLNVEVIKTAGWAVVRDKTINKEYDAAHMLSPMPLAISMGAGSNPIPYTMPAVENINGQAITLAMKHKDKRDPKSWKGFKFAVPFDYSMHNYLLRYYLAENGIDPDTDVQIRAVPPPEMVANLRADNIDGFLAPDPVNQRAVFDGVGFIHILSKEIWDGHPCCAFAASREFVTQTPNTYAALLKAIIDATAFASKAENRKQIAEAIAPANYLNQPVTVVEQVLTGTYADGLGNIKRDPKRIDFDPFPWEGFAVWILTQMKRWGQIKGEVDYAKVAREVFLQTDTAKLMQEVGLTPPASGSKTIVVMGKTFDAAKPEDYIKSFAIKRS</sequence>
<protein>
    <submittedName>
        <fullName evidence="7">Nitrate ABC transporter substrate-binding protein</fullName>
    </submittedName>
</protein>
<evidence type="ECO:0000256" key="3">
    <source>
        <dbReference type="ARBA" id="ARBA00022475"/>
    </source>
</evidence>
<dbReference type="PATRIC" id="fig|1526658.3.peg.4560"/>
<evidence type="ECO:0000256" key="2">
    <source>
        <dbReference type="ARBA" id="ARBA00022448"/>
    </source>
</evidence>
<comment type="caution">
    <text evidence="7">The sequence shown here is derived from an EMBL/GenBank/DDBJ whole genome shotgun (WGS) entry which is preliminary data.</text>
</comment>
<evidence type="ECO:0000256" key="1">
    <source>
        <dbReference type="ARBA" id="ARBA00004308"/>
    </source>
</evidence>
<keyword evidence="4" id="KW-0997">Cell inner membrane</keyword>
<dbReference type="EMBL" id="LGSZ01000047">
    <property type="protein sequence ID" value="KPH80021.1"/>
    <property type="molecule type" value="Genomic_DNA"/>
</dbReference>